<protein>
    <recommendedName>
        <fullName evidence="4">GLPGLI family protein</fullName>
    </recommendedName>
</protein>
<dbReference type="OrthoDB" id="1440774at2"/>
<evidence type="ECO:0000256" key="1">
    <source>
        <dbReference type="SAM" id="SignalP"/>
    </source>
</evidence>
<reference evidence="2 3" key="2">
    <citation type="journal article" date="2010" name="Stand. Genomic Sci.">
        <title>Complete genome sequence of Chitinophaga pinensis type strain (UQM 2034).</title>
        <authorList>
            <person name="Glavina Del Rio T."/>
            <person name="Abt B."/>
            <person name="Spring S."/>
            <person name="Lapidus A."/>
            <person name="Nolan M."/>
            <person name="Tice H."/>
            <person name="Copeland A."/>
            <person name="Cheng J.F."/>
            <person name="Chen F."/>
            <person name="Bruce D."/>
            <person name="Goodwin L."/>
            <person name="Pitluck S."/>
            <person name="Ivanova N."/>
            <person name="Mavromatis K."/>
            <person name="Mikhailova N."/>
            <person name="Pati A."/>
            <person name="Chen A."/>
            <person name="Palaniappan K."/>
            <person name="Land M."/>
            <person name="Hauser L."/>
            <person name="Chang Y.J."/>
            <person name="Jeffries C.D."/>
            <person name="Chain P."/>
            <person name="Saunders E."/>
            <person name="Detter J.C."/>
            <person name="Brettin T."/>
            <person name="Rohde M."/>
            <person name="Goker M."/>
            <person name="Bristow J."/>
            <person name="Eisen J.A."/>
            <person name="Markowitz V."/>
            <person name="Hugenholtz P."/>
            <person name="Kyrpides N.C."/>
            <person name="Klenk H.P."/>
            <person name="Lucas S."/>
        </authorList>
    </citation>
    <scope>NUCLEOTIDE SEQUENCE [LARGE SCALE GENOMIC DNA]</scope>
    <source>
        <strain evidence="3">ATCC 43595 / DSM 2588 / LMG 13176 / NBRC 15968 / NCIMB 11800 / UQM 2034</strain>
    </source>
</reference>
<evidence type="ECO:0000313" key="2">
    <source>
        <dbReference type="EMBL" id="ACU59947.1"/>
    </source>
</evidence>
<keyword evidence="1" id="KW-0732">Signal</keyword>
<dbReference type="Pfam" id="PF09697">
    <property type="entry name" value="Porph_ging"/>
    <property type="match status" value="1"/>
</dbReference>
<name>A0A979GNV4_CHIPD</name>
<feature type="chain" id="PRO_5037179982" description="GLPGLI family protein" evidence="1">
    <location>
        <begin position="20"/>
        <end position="259"/>
    </location>
</feature>
<dbReference type="EMBL" id="CP001699">
    <property type="protein sequence ID" value="ACU59947.1"/>
    <property type="molecule type" value="Genomic_DNA"/>
</dbReference>
<dbReference type="InterPro" id="IPR005901">
    <property type="entry name" value="GLPGLI"/>
</dbReference>
<feature type="signal peptide" evidence="1">
    <location>
        <begin position="1"/>
        <end position="19"/>
    </location>
</feature>
<dbReference type="NCBIfam" id="TIGR01200">
    <property type="entry name" value="GLPGLI"/>
    <property type="match status" value="1"/>
</dbReference>
<organism evidence="2 3">
    <name type="scientific">Chitinophaga pinensis (strain ATCC 43595 / DSM 2588 / LMG 13176 / NBRC 15968 / NCIMB 11800 / UQM 2034)</name>
    <dbReference type="NCBI Taxonomy" id="485918"/>
    <lineage>
        <taxon>Bacteria</taxon>
        <taxon>Pseudomonadati</taxon>
        <taxon>Bacteroidota</taxon>
        <taxon>Chitinophagia</taxon>
        <taxon>Chitinophagales</taxon>
        <taxon>Chitinophagaceae</taxon>
        <taxon>Chitinophaga</taxon>
    </lineage>
</organism>
<proteinExistence type="predicted"/>
<dbReference type="AlphaFoldDB" id="A0A979GNV4"/>
<accession>A0A979GNV4</accession>
<sequence length="259" mass="29740">MKRLSFLLLMMVFSHVLSAQQVTFVNSGKVVFERRVNTYAVIERFVKEANIIPAAQVYSYMLSYRNDNPQFWTDDFELYFDTTYTLYKPQQADISARAAYIGAVAYNNKVLSNLTSGEAVALKQAFDQSFFIKDTIRHIRWKLTEETREIAGFQCRRANALIADSIYIVAYYAEEIPARGGPESFNGLPGMILGVAMPHEHITIFAKQVDRQPVTPETWKLPAQGKNVPVDNKQYKKSMMDILSRFRLSSSWVQIFMDI</sequence>
<dbReference type="KEGG" id="cpi:Cpin_2459"/>
<evidence type="ECO:0008006" key="4">
    <source>
        <dbReference type="Google" id="ProtNLM"/>
    </source>
</evidence>
<gene>
    <name evidence="2" type="ordered locus">Cpin_2459</name>
</gene>
<dbReference type="RefSeq" id="WP_012790123.1">
    <property type="nucleotide sequence ID" value="NC_013132.1"/>
</dbReference>
<dbReference type="Proteomes" id="UP000002215">
    <property type="component" value="Chromosome"/>
</dbReference>
<reference evidence="3" key="1">
    <citation type="submission" date="2009-08" db="EMBL/GenBank/DDBJ databases">
        <title>The complete genome of Chitinophaga pinensis DSM 2588.</title>
        <authorList>
            <consortium name="US DOE Joint Genome Institute (JGI-PGF)"/>
            <person name="Lucas S."/>
            <person name="Copeland A."/>
            <person name="Lapidus A."/>
            <person name="Glavina del Rio T."/>
            <person name="Dalin E."/>
            <person name="Tice H."/>
            <person name="Bruce D."/>
            <person name="Goodwin L."/>
            <person name="Pitluck S."/>
            <person name="Kyrpides N."/>
            <person name="Mavromatis K."/>
            <person name="Ivanova N."/>
            <person name="Mikhailova N."/>
            <person name="Sims D."/>
            <person name="Meinche L."/>
            <person name="Brettin T."/>
            <person name="Detter J.C."/>
            <person name="Han C."/>
            <person name="Larimer F."/>
            <person name="Land M."/>
            <person name="Hauser L."/>
            <person name="Markowitz V."/>
            <person name="Cheng J.-F."/>
            <person name="Hugenholtz P."/>
            <person name="Woyke T."/>
            <person name="Wu D."/>
            <person name="Spring S."/>
            <person name="Klenk H.-P."/>
            <person name="Eisen J.A."/>
        </authorList>
    </citation>
    <scope>NUCLEOTIDE SEQUENCE [LARGE SCALE GENOMIC DNA]</scope>
    <source>
        <strain evidence="3">ATCC 43595 / DSM 2588 / LMG 13176 / NBRC 15968 / NCIMB 11800 / UQM 2034</strain>
    </source>
</reference>
<evidence type="ECO:0000313" key="3">
    <source>
        <dbReference type="Proteomes" id="UP000002215"/>
    </source>
</evidence>